<evidence type="ECO:0000313" key="2">
    <source>
        <dbReference type="Proteomes" id="UP001374599"/>
    </source>
</evidence>
<sequence length="394" mass="47861">MKINLNIIDFSILQPNKLKILSEEIEKNPYKLENINYSIEKLIEKIRKKRKLTYREHLVAIQAIDQIVENNVINEYKKILSDYQKLLNNRKSIILLNTVMKTLFPNYYNRYYLEIINMVINSSSNEGRYTKYKERFDNGWSRAIDKMNRELENSTFKRVYNNVFPNISISNNNKFVCEWIYRYAIKNKFNENVCLLIIDYFDELNDYISIAILDEYLLSLYSQINNFEYLEKYHHKLLGKMYVRFKEPDNTAVWSNFNSKAIEVYNRWLLLNKLLNYFENLSIKREERLAFWEDYFRYFTNIEFYNEYDSALIIETENHTFVEFGGANGGATFYYDKSVLNIEIIKNERKKWHRTLMISRVLKNVDIANNRMIHSGYWQNKYHNYMKQIGYVRR</sequence>
<dbReference type="EMBL" id="BTPU01000012">
    <property type="protein sequence ID" value="GMQ61689.1"/>
    <property type="molecule type" value="Genomic_DNA"/>
</dbReference>
<gene>
    <name evidence="1" type="ORF">AN2V17_09180</name>
</gene>
<reference evidence="1" key="1">
    <citation type="submission" date="2023-09" db="EMBL/GenBank/DDBJ databases">
        <title>Vallitalea sediminicola and Vallitalea maricola sp. nov., anaerobic bacteria isolated from marine sediment.</title>
        <authorList>
            <person name="Hirano S."/>
            <person name="Maeda A."/>
            <person name="Terahara T."/>
            <person name="Mori K."/>
            <person name="Hamada M."/>
            <person name="Matsumoto R."/>
            <person name="Kobayashi T."/>
        </authorList>
    </citation>
    <scope>NUCLEOTIDE SEQUENCE</scope>
    <source>
        <strain evidence="1">AN17-2</strain>
    </source>
</reference>
<protein>
    <submittedName>
        <fullName evidence="1">Uncharacterized protein</fullName>
    </submittedName>
</protein>
<accession>A0ACB5UGM9</accession>
<evidence type="ECO:0000313" key="1">
    <source>
        <dbReference type="EMBL" id="GMQ61689.1"/>
    </source>
</evidence>
<organism evidence="1 2">
    <name type="scientific">Vallitalea maricola</name>
    <dbReference type="NCBI Taxonomy" id="3074433"/>
    <lineage>
        <taxon>Bacteria</taxon>
        <taxon>Bacillati</taxon>
        <taxon>Bacillota</taxon>
        <taxon>Clostridia</taxon>
        <taxon>Lachnospirales</taxon>
        <taxon>Vallitaleaceae</taxon>
        <taxon>Vallitalea</taxon>
    </lineage>
</organism>
<proteinExistence type="predicted"/>
<dbReference type="Proteomes" id="UP001374599">
    <property type="component" value="Unassembled WGS sequence"/>
</dbReference>
<name>A0ACB5UGM9_9FIRM</name>
<comment type="caution">
    <text evidence="1">The sequence shown here is derived from an EMBL/GenBank/DDBJ whole genome shotgun (WGS) entry which is preliminary data.</text>
</comment>
<keyword evidence="2" id="KW-1185">Reference proteome</keyword>